<comment type="caution">
    <text evidence="2">The sequence shown here is derived from an EMBL/GenBank/DDBJ whole genome shotgun (WGS) entry which is preliminary data.</text>
</comment>
<dbReference type="InterPro" id="IPR026353">
    <property type="entry name" value="Hypoxan-DNA_Glyclase"/>
</dbReference>
<evidence type="ECO:0000313" key="2">
    <source>
        <dbReference type="EMBL" id="RDL45191.1"/>
    </source>
</evidence>
<feature type="domain" description="Uracil-DNA glycosylase-like" evidence="1">
    <location>
        <begin position="8"/>
        <end position="166"/>
    </location>
</feature>
<dbReference type="CDD" id="cd10032">
    <property type="entry name" value="UDG-F6_HDG"/>
    <property type="match status" value="1"/>
</dbReference>
<gene>
    <name evidence="2" type="ORF">DN730_06160</name>
</gene>
<dbReference type="SMART" id="SM00986">
    <property type="entry name" value="UDG"/>
    <property type="match status" value="1"/>
</dbReference>
<organism evidence="2 3">
    <name type="scientific">Marinomonas piezotolerans</name>
    <dbReference type="NCBI Taxonomy" id="2213058"/>
    <lineage>
        <taxon>Bacteria</taxon>
        <taxon>Pseudomonadati</taxon>
        <taxon>Pseudomonadota</taxon>
        <taxon>Gammaproteobacteria</taxon>
        <taxon>Oceanospirillales</taxon>
        <taxon>Oceanospirillaceae</taxon>
        <taxon>Marinomonas</taxon>
    </lineage>
</organism>
<accession>A0A370UBS4</accession>
<dbReference type="Proteomes" id="UP000254326">
    <property type="component" value="Unassembled WGS sequence"/>
</dbReference>
<dbReference type="NCBIfam" id="TIGR04274">
    <property type="entry name" value="hypoxanDNAglyco"/>
    <property type="match status" value="1"/>
</dbReference>
<dbReference type="OrthoDB" id="9799921at2"/>
<name>A0A370UBS4_9GAMM</name>
<dbReference type="InterPro" id="IPR005122">
    <property type="entry name" value="Uracil-DNA_glycosylase-like"/>
</dbReference>
<dbReference type="SMART" id="SM00987">
    <property type="entry name" value="UreE_C"/>
    <property type="match status" value="1"/>
</dbReference>
<dbReference type="SUPFAM" id="SSF52141">
    <property type="entry name" value="Uracil-DNA glycosylase-like"/>
    <property type="match status" value="1"/>
</dbReference>
<dbReference type="Gene3D" id="3.40.470.10">
    <property type="entry name" value="Uracil-DNA glycosylase-like domain"/>
    <property type="match status" value="1"/>
</dbReference>
<dbReference type="RefSeq" id="WP_115467225.1">
    <property type="nucleotide sequence ID" value="NZ_QKRA01000002.1"/>
</dbReference>
<evidence type="ECO:0000313" key="3">
    <source>
        <dbReference type="Proteomes" id="UP000254326"/>
    </source>
</evidence>
<dbReference type="InterPro" id="IPR036895">
    <property type="entry name" value="Uracil-DNA_glycosylase-like_sf"/>
</dbReference>
<proteinExistence type="predicted"/>
<dbReference type="AlphaFoldDB" id="A0A370UBS4"/>
<evidence type="ECO:0000259" key="1">
    <source>
        <dbReference type="SMART" id="SM00986"/>
    </source>
</evidence>
<reference evidence="2 3" key="1">
    <citation type="submission" date="2018-06" db="EMBL/GenBank/DDBJ databases">
        <title>Marinomonas sp. YLB-05 draft genome sequence.</title>
        <authorList>
            <person name="Yu L."/>
            <person name="Tang X."/>
        </authorList>
    </citation>
    <scope>NUCLEOTIDE SEQUENCE [LARGE SCALE GENOMIC DNA]</scope>
    <source>
        <strain evidence="2 3">YLB-05</strain>
    </source>
</reference>
<sequence length="171" mass="19255">MLLKQSFAPVVNADTHTLVLGSMPGQASLDEQQYYAHPQNLFWKIPAAQLGQTAPDDYAARLTMLELFGVGLWDVLQYCERQGSLDSKIVTSSEQANDIIGLLSDYSNITKLCFNGQKAYQAFKRHLLKPNPSFFERYTLTVLPSTSPANASIPKQDKFSVWQQHVWSTIR</sequence>
<protein>
    <submittedName>
        <fullName evidence="2">DNA-deoxyinosine glycosylase</fullName>
    </submittedName>
</protein>
<dbReference type="Pfam" id="PF03167">
    <property type="entry name" value="UDG"/>
    <property type="match status" value="1"/>
</dbReference>
<keyword evidence="3" id="KW-1185">Reference proteome</keyword>
<dbReference type="EMBL" id="QKRA01000002">
    <property type="protein sequence ID" value="RDL45191.1"/>
    <property type="molecule type" value="Genomic_DNA"/>
</dbReference>